<dbReference type="GeneID" id="61109628"/>
<evidence type="ECO:0000256" key="2">
    <source>
        <dbReference type="RuleBase" id="RU000363"/>
    </source>
</evidence>
<dbReference type="InterPro" id="IPR002347">
    <property type="entry name" value="SDR_fam"/>
</dbReference>
<evidence type="ECO:0000313" key="3">
    <source>
        <dbReference type="EMBL" id="KZK04841.1"/>
    </source>
</evidence>
<sequence length="246" mass="27137">MTENKWALVTGASRGIGREIALFLAKNQINVVVHSRSLKHTESLICELKNLGIKTFAVDAELSDEMQVRQMADEIDKRVVLDYLFNNAGIQPKAQTPFSLMNVEEYIQTYKVNLVAPMILIEKFLPKMIEQGFGRICNTTSGIIYQPEQSAYAASKGALDKISKDFSKKIEGTGVTINVADPGWIQTDLGGKNAPNLVDTVVPGMALAAFTSNDINGKWISAQAYKGLGLEKALEKLEQNLKEITW</sequence>
<dbReference type="PATRIC" id="fig|1359.24.peg.2090"/>
<dbReference type="PANTHER" id="PTHR42879">
    <property type="entry name" value="3-OXOACYL-(ACYL-CARRIER-PROTEIN) REDUCTASE"/>
    <property type="match status" value="1"/>
</dbReference>
<dbReference type="AlphaFoldDB" id="A0A0M2ZSY8"/>
<dbReference type="Proteomes" id="UP000076519">
    <property type="component" value="Unassembled WGS sequence"/>
</dbReference>
<reference evidence="3 4" key="1">
    <citation type="submission" date="2015-08" db="EMBL/GenBank/DDBJ databases">
        <title>Draft Genome Sequences of 11 Lactococcus lactis subspecies cremoris strains.</title>
        <authorList>
            <person name="Wels M."/>
            <person name="Backus L."/>
            <person name="Boekhorst J."/>
            <person name="Dijkstra A."/>
            <person name="Beerthuizen M."/>
            <person name="Siezen R."/>
            <person name="Bachmann H."/>
            <person name="Van Hijum S."/>
        </authorList>
    </citation>
    <scope>NUCLEOTIDE SEQUENCE [LARGE SCALE GENOMIC DNA]</scope>
    <source>
        <strain evidence="3 4">KW10</strain>
    </source>
</reference>
<dbReference type="InterPro" id="IPR050259">
    <property type="entry name" value="SDR"/>
</dbReference>
<dbReference type="Pfam" id="PF00106">
    <property type="entry name" value="adh_short"/>
    <property type="match status" value="1"/>
</dbReference>
<dbReference type="PRINTS" id="PR00080">
    <property type="entry name" value="SDRFAMILY"/>
</dbReference>
<organism evidence="3 4">
    <name type="scientific">Lactococcus lactis subsp. cremoris</name>
    <name type="common">Streptococcus cremoris</name>
    <dbReference type="NCBI Taxonomy" id="1359"/>
    <lineage>
        <taxon>Bacteria</taxon>
        <taxon>Bacillati</taxon>
        <taxon>Bacillota</taxon>
        <taxon>Bacilli</taxon>
        <taxon>Lactobacillales</taxon>
        <taxon>Streptococcaceae</taxon>
        <taxon>Lactococcus</taxon>
    </lineage>
</organism>
<gene>
    <name evidence="3" type="ORF">AB996_2194</name>
</gene>
<name>A0A0M2ZSY8_LACLC</name>
<protein>
    <submittedName>
        <fullName evidence="3">3-oxoacyl-(Acyl-carrier protein) reductase</fullName>
    </submittedName>
</protein>
<dbReference type="Gene3D" id="3.40.50.720">
    <property type="entry name" value="NAD(P)-binding Rossmann-like Domain"/>
    <property type="match status" value="1"/>
</dbReference>
<evidence type="ECO:0000313" key="4">
    <source>
        <dbReference type="Proteomes" id="UP000076519"/>
    </source>
</evidence>
<dbReference type="SUPFAM" id="SSF51735">
    <property type="entry name" value="NAD(P)-binding Rossmann-fold domains"/>
    <property type="match status" value="1"/>
</dbReference>
<dbReference type="PANTHER" id="PTHR42879:SF2">
    <property type="entry name" value="3-OXOACYL-[ACYL-CARRIER-PROTEIN] REDUCTASE FABG"/>
    <property type="match status" value="1"/>
</dbReference>
<dbReference type="PRINTS" id="PR00081">
    <property type="entry name" value="GDHRDH"/>
</dbReference>
<accession>A0A0M2ZSY8</accession>
<comment type="caution">
    <text evidence="3">The sequence shown here is derived from an EMBL/GenBank/DDBJ whole genome shotgun (WGS) entry which is preliminary data.</text>
</comment>
<dbReference type="EMBL" id="LIYF01000044">
    <property type="protein sequence ID" value="KZK04841.1"/>
    <property type="molecule type" value="Genomic_DNA"/>
</dbReference>
<dbReference type="CDD" id="cd05233">
    <property type="entry name" value="SDR_c"/>
    <property type="match status" value="1"/>
</dbReference>
<comment type="similarity">
    <text evidence="1 2">Belongs to the short-chain dehydrogenases/reductases (SDR) family.</text>
</comment>
<dbReference type="InterPro" id="IPR036291">
    <property type="entry name" value="NAD(P)-bd_dom_sf"/>
</dbReference>
<evidence type="ECO:0000256" key="1">
    <source>
        <dbReference type="ARBA" id="ARBA00006484"/>
    </source>
</evidence>
<dbReference type="RefSeq" id="WP_021037384.1">
    <property type="nucleotide sequence ID" value="NZ_LIYF01000044.1"/>
</dbReference>
<proteinExistence type="inferred from homology"/>